<evidence type="ECO:0000313" key="10">
    <source>
        <dbReference type="Proteomes" id="UP001266305"/>
    </source>
</evidence>
<evidence type="ECO:0000256" key="4">
    <source>
        <dbReference type="ARBA" id="ARBA00022840"/>
    </source>
</evidence>
<evidence type="ECO:0000256" key="2">
    <source>
        <dbReference type="ARBA" id="ARBA00022598"/>
    </source>
</evidence>
<evidence type="ECO:0000259" key="8">
    <source>
        <dbReference type="PROSITE" id="PS50862"/>
    </source>
</evidence>
<keyword evidence="3" id="KW-0547">Nucleotide-binding</keyword>
<dbReference type="SUPFAM" id="SSF55681">
    <property type="entry name" value="Class II aaRS and biotin synthetases"/>
    <property type="match status" value="1"/>
</dbReference>
<dbReference type="InterPro" id="IPR044136">
    <property type="entry name" value="Lys-tRNA-ligase_II_N"/>
</dbReference>
<sequence length="395" mass="45063">MATVHGAEVKVDGTEPKLSKNELKRRLKAEKKVAEKKAKPKELSEKQLSQATAAATNHTTDNGVGPEEESLDPNQYYKIRSQAIHQLKVSGEDPYPHKFHVDISLSDFIQEYSHLQPGDHLTDITLRVAGRIHAKRASGGKLIFYDLRGEGVKLQVMANSRNYISEEEFIHINNKLHRGDIIGVQGNPGKTKKCELSIIPYEITLLSPCLHMLPHLHFDLKDKETRYCQRYLDLILNDFVRQKFITCSKIITYIRSFMDELGFLVIETPMMKIIPGGAVAKPFITYHNELDMDLYMRIAPELYHKMLVVGGIDRVYEIGCQFRNEGINLTHNPEFATCEFYMAYADYHDLMEITEKMVSGMVKHITGGFKVTYHPEGPEGQAYEIDFTPPFRESA</sequence>
<dbReference type="Pfam" id="PF00152">
    <property type="entry name" value="tRNA-synt_2"/>
    <property type="match status" value="1"/>
</dbReference>
<proteinExistence type="predicted"/>
<dbReference type="PANTHER" id="PTHR42918">
    <property type="entry name" value="LYSYL-TRNA SYNTHETASE"/>
    <property type="match status" value="1"/>
</dbReference>
<name>A0ABQ9TZN8_SAGOE</name>
<dbReference type="InterPro" id="IPR006195">
    <property type="entry name" value="aa-tRNA-synth_II"/>
</dbReference>
<feature type="compositionally biased region" description="Low complexity" evidence="7">
    <location>
        <begin position="51"/>
        <end position="60"/>
    </location>
</feature>
<dbReference type="InterPro" id="IPR018149">
    <property type="entry name" value="Lys-tRNA-synth_II_C"/>
</dbReference>
<dbReference type="Pfam" id="PF01336">
    <property type="entry name" value="tRNA_anti-codon"/>
    <property type="match status" value="1"/>
</dbReference>
<dbReference type="Gene3D" id="3.30.930.10">
    <property type="entry name" value="Bira Bifunctional Protein, Domain 2"/>
    <property type="match status" value="1"/>
</dbReference>
<keyword evidence="10" id="KW-1185">Reference proteome</keyword>
<keyword evidence="2 9" id="KW-0436">Ligase</keyword>
<feature type="region of interest" description="Disordered" evidence="7">
    <location>
        <begin position="1"/>
        <end position="70"/>
    </location>
</feature>
<dbReference type="SUPFAM" id="SSF50249">
    <property type="entry name" value="Nucleic acid-binding proteins"/>
    <property type="match status" value="1"/>
</dbReference>
<dbReference type="InterPro" id="IPR004364">
    <property type="entry name" value="Aa-tRNA-synt_II"/>
</dbReference>
<keyword evidence="4" id="KW-0067">ATP-binding</keyword>
<protein>
    <recommendedName>
        <fullName evidence="1">Lysine--tRNA ligase</fullName>
    </recommendedName>
    <alternativeName>
        <fullName evidence="6">Lysyl-tRNA synthetase</fullName>
    </alternativeName>
</protein>
<dbReference type="InterPro" id="IPR045864">
    <property type="entry name" value="aa-tRNA-synth_II/BPL/LPL"/>
</dbReference>
<dbReference type="Proteomes" id="UP001266305">
    <property type="component" value="Unassembled WGS sequence"/>
</dbReference>
<comment type="caution">
    <text evidence="9">The sequence shown here is derived from an EMBL/GenBank/DDBJ whole genome shotgun (WGS) entry which is preliminary data.</text>
</comment>
<feature type="domain" description="Aminoacyl-transfer RNA synthetases class-II family profile" evidence="8">
    <location>
        <begin position="248"/>
        <end position="387"/>
    </location>
</feature>
<evidence type="ECO:0000256" key="7">
    <source>
        <dbReference type="SAM" id="MobiDB-lite"/>
    </source>
</evidence>
<dbReference type="InterPro" id="IPR012340">
    <property type="entry name" value="NA-bd_OB-fold"/>
</dbReference>
<evidence type="ECO:0000256" key="6">
    <source>
        <dbReference type="ARBA" id="ARBA00030563"/>
    </source>
</evidence>
<gene>
    <name evidence="9" type="primary">KARS1_4</name>
    <name evidence="9" type="ORF">P7K49_031530</name>
</gene>
<dbReference type="PROSITE" id="PS50862">
    <property type="entry name" value="AA_TRNA_LIGASE_II"/>
    <property type="match status" value="1"/>
</dbReference>
<evidence type="ECO:0000256" key="5">
    <source>
        <dbReference type="ARBA" id="ARBA00023146"/>
    </source>
</evidence>
<dbReference type="PANTHER" id="PTHR42918:SF9">
    <property type="entry name" value="LYSINE--TRNA LIGASE"/>
    <property type="match status" value="1"/>
</dbReference>
<feature type="compositionally biased region" description="Basic and acidic residues" evidence="7">
    <location>
        <begin position="7"/>
        <end position="45"/>
    </location>
</feature>
<reference evidence="9 10" key="1">
    <citation type="submission" date="2023-05" db="EMBL/GenBank/DDBJ databases">
        <title>B98-5 Cell Line De Novo Hybrid Assembly: An Optical Mapping Approach.</title>
        <authorList>
            <person name="Kananen K."/>
            <person name="Auerbach J.A."/>
            <person name="Kautto E."/>
            <person name="Blachly J.S."/>
        </authorList>
    </citation>
    <scope>NUCLEOTIDE SEQUENCE [LARGE SCALE GENOMIC DNA]</scope>
    <source>
        <strain evidence="9">B95-8</strain>
        <tissue evidence="9">Cell line</tissue>
    </source>
</reference>
<dbReference type="CDD" id="cd04322">
    <property type="entry name" value="LysRS_N"/>
    <property type="match status" value="1"/>
</dbReference>
<evidence type="ECO:0000313" key="9">
    <source>
        <dbReference type="EMBL" id="KAK2090274.1"/>
    </source>
</evidence>
<accession>A0ABQ9TZN8</accession>
<dbReference type="PRINTS" id="PR00982">
    <property type="entry name" value="TRNASYNTHLYS"/>
</dbReference>
<dbReference type="GO" id="GO:0016874">
    <property type="term" value="F:ligase activity"/>
    <property type="evidence" value="ECO:0007669"/>
    <property type="project" value="UniProtKB-KW"/>
</dbReference>
<dbReference type="InterPro" id="IPR004365">
    <property type="entry name" value="NA-bd_OB_tRNA"/>
</dbReference>
<evidence type="ECO:0000256" key="1">
    <source>
        <dbReference type="ARBA" id="ARBA00015745"/>
    </source>
</evidence>
<dbReference type="EMBL" id="JASSZA010000017">
    <property type="protein sequence ID" value="KAK2090274.1"/>
    <property type="molecule type" value="Genomic_DNA"/>
</dbReference>
<keyword evidence="5" id="KW-0030">Aminoacyl-tRNA synthetase</keyword>
<organism evidence="9 10">
    <name type="scientific">Saguinus oedipus</name>
    <name type="common">Cotton-top tamarin</name>
    <name type="synonym">Oedipomidas oedipus</name>
    <dbReference type="NCBI Taxonomy" id="9490"/>
    <lineage>
        <taxon>Eukaryota</taxon>
        <taxon>Metazoa</taxon>
        <taxon>Chordata</taxon>
        <taxon>Craniata</taxon>
        <taxon>Vertebrata</taxon>
        <taxon>Euteleostomi</taxon>
        <taxon>Mammalia</taxon>
        <taxon>Eutheria</taxon>
        <taxon>Euarchontoglires</taxon>
        <taxon>Primates</taxon>
        <taxon>Haplorrhini</taxon>
        <taxon>Platyrrhini</taxon>
        <taxon>Cebidae</taxon>
        <taxon>Callitrichinae</taxon>
        <taxon>Saguinus</taxon>
    </lineage>
</organism>
<evidence type="ECO:0000256" key="3">
    <source>
        <dbReference type="ARBA" id="ARBA00022741"/>
    </source>
</evidence>
<dbReference type="Gene3D" id="2.40.50.140">
    <property type="entry name" value="Nucleic acid-binding proteins"/>
    <property type="match status" value="1"/>
</dbReference>